<dbReference type="Pfam" id="PF17761">
    <property type="entry name" value="DUF1016_N"/>
    <property type="match status" value="1"/>
</dbReference>
<dbReference type="Pfam" id="PF06250">
    <property type="entry name" value="YhcG_C"/>
    <property type="match status" value="1"/>
</dbReference>
<gene>
    <name evidence="3" type="ORF">D0894_23755</name>
</gene>
<dbReference type="Gene3D" id="3.40.1350.10">
    <property type="match status" value="1"/>
</dbReference>
<dbReference type="PANTHER" id="PTHR30547:SF5">
    <property type="entry name" value="NUCLEASE YHCG-RELATED"/>
    <property type="match status" value="1"/>
</dbReference>
<name>A0A399M0V2_9PSED</name>
<dbReference type="Proteomes" id="UP000265875">
    <property type="component" value="Unassembled WGS sequence"/>
</dbReference>
<feature type="domain" description="YhcG PDDEXK nuclease" evidence="1">
    <location>
        <begin position="180"/>
        <end position="332"/>
    </location>
</feature>
<dbReference type="RefSeq" id="WP_119371519.1">
    <property type="nucleotide sequence ID" value="NZ_QWLL01000054.1"/>
</dbReference>
<protein>
    <submittedName>
        <fullName evidence="3">DUF1016 domain-containing protein</fullName>
    </submittedName>
</protein>
<dbReference type="PANTHER" id="PTHR30547">
    <property type="entry name" value="UNCHARACTERIZED PROTEIN YHCG-RELATED"/>
    <property type="match status" value="1"/>
</dbReference>
<feature type="domain" description="YhcG N-terminal" evidence="2">
    <location>
        <begin position="24"/>
        <end position="159"/>
    </location>
</feature>
<dbReference type="InterPro" id="IPR009362">
    <property type="entry name" value="YhcG_C"/>
</dbReference>
<dbReference type="InterPro" id="IPR053148">
    <property type="entry name" value="PD-DEXK-like_domain"/>
</dbReference>
<dbReference type="InterPro" id="IPR011856">
    <property type="entry name" value="tRNA_endonuc-like_dom_sf"/>
</dbReference>
<evidence type="ECO:0000259" key="2">
    <source>
        <dbReference type="Pfam" id="PF17761"/>
    </source>
</evidence>
<dbReference type="EMBL" id="QWLL01000054">
    <property type="protein sequence ID" value="RII74875.1"/>
    <property type="molecule type" value="Genomic_DNA"/>
</dbReference>
<organism evidence="3 4">
    <name type="scientific">Pseudomonas monteilii</name>
    <dbReference type="NCBI Taxonomy" id="76759"/>
    <lineage>
        <taxon>Bacteria</taxon>
        <taxon>Pseudomonadati</taxon>
        <taxon>Pseudomonadota</taxon>
        <taxon>Gammaproteobacteria</taxon>
        <taxon>Pseudomonadales</taxon>
        <taxon>Pseudomonadaceae</taxon>
        <taxon>Pseudomonas</taxon>
    </lineage>
</organism>
<dbReference type="InterPro" id="IPR041527">
    <property type="entry name" value="YhcG_N"/>
</dbReference>
<proteinExistence type="predicted"/>
<evidence type="ECO:0000259" key="1">
    <source>
        <dbReference type="Pfam" id="PF06250"/>
    </source>
</evidence>
<comment type="caution">
    <text evidence="3">The sequence shown here is derived from an EMBL/GenBank/DDBJ whole genome shotgun (WGS) entry which is preliminary data.</text>
</comment>
<dbReference type="AlphaFoldDB" id="A0A399M0V2"/>
<evidence type="ECO:0000313" key="4">
    <source>
        <dbReference type="Proteomes" id="UP000265875"/>
    </source>
</evidence>
<reference evidence="3 4" key="1">
    <citation type="submission" date="2018-08" db="EMBL/GenBank/DDBJ databases">
        <title>Draft genome sequence of the cyanotroph, Pseudomonas monteilii BCN3.</title>
        <authorList>
            <person name="Jones L.B."/>
            <person name="Kunz D.A."/>
        </authorList>
    </citation>
    <scope>NUCLEOTIDE SEQUENCE [LARGE SCALE GENOMIC DNA]</scope>
    <source>
        <strain evidence="3 4">BCN3</strain>
    </source>
</reference>
<sequence>MSAEQQSQASAALPSVKDDRFEEVLGLIRDARQRAVQAVNTQLIELYWQVGAYISRKLEKAEWGDSVVSQLATHLAETQPGLRGFTKRNLFRMRQFYEAYRGDEKVSALLTQLPWTHNLTILTLSKLPEERAFYLRLAIQEKWSSRELERQFKASLFERTVANPAKVSESLKQNYPAAMDVFRDAYMVEFLGLPGGHAEADLQGALMDRLKQFLIELGRDFCFVGSQYPLQVGGRDFALDLLFFHRGLNCLVAIELKVGRFEPEYLGKLDFYLEALDRNERKPHENPAIGVLLCASRDDEVVEYALNRSLSPALIAEYQTRLPDKALLQAKLHEFYALGATAQEDACSPGRTC</sequence>
<evidence type="ECO:0000313" key="3">
    <source>
        <dbReference type="EMBL" id="RII74875.1"/>
    </source>
</evidence>
<accession>A0A399M0V2</accession>
<dbReference type="GO" id="GO:0003676">
    <property type="term" value="F:nucleic acid binding"/>
    <property type="evidence" value="ECO:0007669"/>
    <property type="project" value="InterPro"/>
</dbReference>